<comment type="caution">
    <text evidence="3">The sequence shown here is derived from an EMBL/GenBank/DDBJ whole genome shotgun (WGS) entry which is preliminary data.</text>
</comment>
<accession>A0ABW1EI58</accession>
<dbReference type="PANTHER" id="PTHR42852:SF13">
    <property type="entry name" value="PROTEIN DIPZ"/>
    <property type="match status" value="1"/>
</dbReference>
<dbReference type="CDD" id="cd03012">
    <property type="entry name" value="TlpA_like_DipZ_like"/>
    <property type="match status" value="1"/>
</dbReference>
<dbReference type="EMBL" id="JBHSPH010000005">
    <property type="protein sequence ID" value="MFC5863536.1"/>
    <property type="molecule type" value="Genomic_DNA"/>
</dbReference>
<gene>
    <name evidence="3" type="ORF">ACFPT7_14615</name>
</gene>
<proteinExistence type="predicted"/>
<evidence type="ECO:0000313" key="4">
    <source>
        <dbReference type="Proteomes" id="UP001596091"/>
    </source>
</evidence>
<feature type="signal peptide" evidence="1">
    <location>
        <begin position="1"/>
        <end position="32"/>
    </location>
</feature>
<dbReference type="InterPro" id="IPR036249">
    <property type="entry name" value="Thioredoxin-like_sf"/>
</dbReference>
<dbReference type="InterPro" id="IPR013740">
    <property type="entry name" value="Redoxin"/>
</dbReference>
<evidence type="ECO:0000313" key="3">
    <source>
        <dbReference type="EMBL" id="MFC5863536.1"/>
    </source>
</evidence>
<dbReference type="Gene3D" id="3.40.30.10">
    <property type="entry name" value="Glutaredoxin"/>
    <property type="match status" value="1"/>
</dbReference>
<dbReference type="InterPro" id="IPR041017">
    <property type="entry name" value="Thioredoxin_10"/>
</dbReference>
<dbReference type="Pfam" id="PF08534">
    <property type="entry name" value="Redoxin"/>
    <property type="match status" value="1"/>
</dbReference>
<dbReference type="PROSITE" id="PS51352">
    <property type="entry name" value="THIOREDOXIN_2"/>
    <property type="match status" value="1"/>
</dbReference>
<dbReference type="InterPro" id="IPR013766">
    <property type="entry name" value="Thioredoxin_domain"/>
</dbReference>
<dbReference type="RefSeq" id="WP_263340296.1">
    <property type="nucleotide sequence ID" value="NZ_JAGSYH010000005.1"/>
</dbReference>
<sequence>MAVVSYRRGMKLSLFAAVAAVLCCVVASQSIAQENEHSIVGSSPLYGLTGATGWINSKPLTPKQLKGKVVLVDFWTYSCINCLRALPYIRAWADKYKDSGLVVIGVHSPEFGFEGEQENVQKAVQKLGITYPVALDSDHAIWNAFHNEFWPAHYFIDAKGKVRYEHFGEGQYDQSEKWIQELLQERAGATMPGNTADVQGKGVEAAPDMREVKSPETYIGYARAAHFASPDGIKKDVEHAYTEPSHPALNEWGMAGKWTEHDQNAVLKAAGGKIIFHFHARDLHLVLGPTYNGKPVRFRVTIDGHAPGENHGVDTDDQGNGTVTEYRLYQLVRQKGSVEDHVFAIEFEDPGVQVFSFTFG</sequence>
<dbReference type="Gene3D" id="2.60.120.260">
    <property type="entry name" value="Galactose-binding domain-like"/>
    <property type="match status" value="1"/>
</dbReference>
<name>A0ABW1EI58_9BACT</name>
<dbReference type="Pfam" id="PF17991">
    <property type="entry name" value="Thioredoxin_10"/>
    <property type="match status" value="1"/>
</dbReference>
<dbReference type="Proteomes" id="UP001596091">
    <property type="component" value="Unassembled WGS sequence"/>
</dbReference>
<keyword evidence="4" id="KW-1185">Reference proteome</keyword>
<dbReference type="SUPFAM" id="SSF52833">
    <property type="entry name" value="Thioredoxin-like"/>
    <property type="match status" value="1"/>
</dbReference>
<feature type="domain" description="Thioredoxin" evidence="2">
    <location>
        <begin position="37"/>
        <end position="184"/>
    </location>
</feature>
<reference evidence="4" key="1">
    <citation type="journal article" date="2019" name="Int. J. Syst. Evol. Microbiol.">
        <title>The Global Catalogue of Microorganisms (GCM) 10K type strain sequencing project: providing services to taxonomists for standard genome sequencing and annotation.</title>
        <authorList>
            <consortium name="The Broad Institute Genomics Platform"/>
            <consortium name="The Broad Institute Genome Sequencing Center for Infectious Disease"/>
            <person name="Wu L."/>
            <person name="Ma J."/>
        </authorList>
    </citation>
    <scope>NUCLEOTIDE SEQUENCE [LARGE SCALE GENOMIC DNA]</scope>
    <source>
        <strain evidence="4">JCM 4087</strain>
    </source>
</reference>
<dbReference type="InterPro" id="IPR050553">
    <property type="entry name" value="Thioredoxin_ResA/DsbE_sf"/>
</dbReference>
<evidence type="ECO:0000259" key="2">
    <source>
        <dbReference type="PROSITE" id="PS51352"/>
    </source>
</evidence>
<protein>
    <submittedName>
        <fullName evidence="3">Thioredoxin family protein</fullName>
    </submittedName>
</protein>
<keyword evidence="1" id="KW-0732">Signal</keyword>
<dbReference type="PANTHER" id="PTHR42852">
    <property type="entry name" value="THIOL:DISULFIDE INTERCHANGE PROTEIN DSBE"/>
    <property type="match status" value="1"/>
</dbReference>
<evidence type="ECO:0000256" key="1">
    <source>
        <dbReference type="SAM" id="SignalP"/>
    </source>
</evidence>
<organism evidence="3 4">
    <name type="scientific">Acidicapsa dinghuensis</name>
    <dbReference type="NCBI Taxonomy" id="2218256"/>
    <lineage>
        <taxon>Bacteria</taxon>
        <taxon>Pseudomonadati</taxon>
        <taxon>Acidobacteriota</taxon>
        <taxon>Terriglobia</taxon>
        <taxon>Terriglobales</taxon>
        <taxon>Acidobacteriaceae</taxon>
        <taxon>Acidicapsa</taxon>
    </lineage>
</organism>
<feature type="chain" id="PRO_5045535628" evidence="1">
    <location>
        <begin position="33"/>
        <end position="360"/>
    </location>
</feature>